<name>I1J2V3_BRADI</name>
<keyword evidence="9" id="KW-1185">Reference proteome</keyword>
<evidence type="ECO:0000256" key="1">
    <source>
        <dbReference type="ARBA" id="ARBA00004123"/>
    </source>
</evidence>
<dbReference type="EnsemblPlants" id="KQJ85073">
    <property type="protein sequence ID" value="KQJ85073"/>
    <property type="gene ID" value="BRADI_5g24710v3"/>
</dbReference>
<proteinExistence type="predicted"/>
<dbReference type="InParanoid" id="I1J2V3"/>
<evidence type="ECO:0000313" key="7">
    <source>
        <dbReference type="EMBL" id="KQJ85073.1"/>
    </source>
</evidence>
<dbReference type="PROSITE" id="PS51032">
    <property type="entry name" value="AP2_ERF"/>
    <property type="match status" value="1"/>
</dbReference>
<evidence type="ECO:0000256" key="2">
    <source>
        <dbReference type="ARBA" id="ARBA00023015"/>
    </source>
</evidence>
<dbReference type="FunFam" id="3.30.730.10:FF:000001">
    <property type="entry name" value="Ethylene-responsive transcription factor 2"/>
    <property type="match status" value="1"/>
</dbReference>
<dbReference type="PANTHER" id="PTHR31194:SF219">
    <property type="entry name" value="AP2_ERF DOMAIN-CONTAINING PROTEIN"/>
    <property type="match status" value="1"/>
</dbReference>
<dbReference type="PRINTS" id="PR00367">
    <property type="entry name" value="ETHRSPELEMNT"/>
</dbReference>
<accession>I1J2V3</accession>
<dbReference type="Gramene" id="KQJ85073">
    <property type="protein sequence ID" value="KQJ85073"/>
    <property type="gene ID" value="BRADI_5g24710v3"/>
</dbReference>
<dbReference type="STRING" id="15368.I1J2V3"/>
<dbReference type="EMBL" id="CM000884">
    <property type="protein sequence ID" value="KQJ85073.1"/>
    <property type="molecule type" value="Genomic_DNA"/>
</dbReference>
<comment type="subcellular location">
    <subcellularLocation>
        <location evidence="1">Nucleus</location>
    </subcellularLocation>
</comment>
<evidence type="ECO:0000259" key="6">
    <source>
        <dbReference type="PROSITE" id="PS51032"/>
    </source>
</evidence>
<sequence length="162" mass="17638">MPKVPLERYKGVRQRHWGSWVSEIRHPAMKTRLWLGTYSTEERAARAYDEAAEMLNGPAARMNFPASVDVTGSLHAYDRAKVEKYRMLPPSSSTAMTKAAPVLPPSQDGAKAVASSSSSAGAGGGAMIFTDDLKFIEEMIKEMTHDGPIELVPISSVRSATQ</sequence>
<dbReference type="InterPro" id="IPR050913">
    <property type="entry name" value="AP2/ERF_ERF"/>
</dbReference>
<dbReference type="HOGENOM" id="CLU_042594_3_1_1"/>
<evidence type="ECO:0000256" key="4">
    <source>
        <dbReference type="ARBA" id="ARBA00023163"/>
    </source>
</evidence>
<feature type="domain" description="AP2/ERF" evidence="6">
    <location>
        <begin position="8"/>
        <end position="65"/>
    </location>
</feature>
<protein>
    <recommendedName>
        <fullName evidence="6">AP2/ERF domain-containing protein</fullName>
    </recommendedName>
</protein>
<dbReference type="Gene3D" id="3.30.730.10">
    <property type="entry name" value="AP2/ERF domain"/>
    <property type="match status" value="1"/>
</dbReference>
<reference evidence="8" key="3">
    <citation type="submission" date="2018-08" db="UniProtKB">
        <authorList>
            <consortium name="EnsemblPlants"/>
        </authorList>
    </citation>
    <scope>IDENTIFICATION</scope>
    <source>
        <strain evidence="8">cv. Bd21</strain>
    </source>
</reference>
<reference evidence="7 8" key="1">
    <citation type="journal article" date="2010" name="Nature">
        <title>Genome sequencing and analysis of the model grass Brachypodium distachyon.</title>
        <authorList>
            <consortium name="International Brachypodium Initiative"/>
        </authorList>
    </citation>
    <scope>NUCLEOTIDE SEQUENCE [LARGE SCALE GENOMIC DNA]</scope>
    <source>
        <strain evidence="7 8">Bd21</strain>
    </source>
</reference>
<evidence type="ECO:0000256" key="5">
    <source>
        <dbReference type="ARBA" id="ARBA00023242"/>
    </source>
</evidence>
<organism evidence="7">
    <name type="scientific">Brachypodium distachyon</name>
    <name type="common">Purple false brome</name>
    <name type="synonym">Trachynia distachya</name>
    <dbReference type="NCBI Taxonomy" id="15368"/>
    <lineage>
        <taxon>Eukaryota</taxon>
        <taxon>Viridiplantae</taxon>
        <taxon>Streptophyta</taxon>
        <taxon>Embryophyta</taxon>
        <taxon>Tracheophyta</taxon>
        <taxon>Spermatophyta</taxon>
        <taxon>Magnoliopsida</taxon>
        <taxon>Liliopsida</taxon>
        <taxon>Poales</taxon>
        <taxon>Poaceae</taxon>
        <taxon>BOP clade</taxon>
        <taxon>Pooideae</taxon>
        <taxon>Stipodae</taxon>
        <taxon>Brachypodieae</taxon>
        <taxon>Brachypodium</taxon>
    </lineage>
</organism>
<dbReference type="PANTHER" id="PTHR31194">
    <property type="entry name" value="SHN SHINE , DNA BINDING / TRANSCRIPTION FACTOR"/>
    <property type="match status" value="1"/>
</dbReference>
<dbReference type="Pfam" id="PF00847">
    <property type="entry name" value="AP2"/>
    <property type="match status" value="1"/>
</dbReference>
<dbReference type="GO" id="GO:0000976">
    <property type="term" value="F:transcription cis-regulatory region binding"/>
    <property type="evidence" value="ECO:0000318"/>
    <property type="project" value="GO_Central"/>
</dbReference>
<dbReference type="SMART" id="SM00380">
    <property type="entry name" value="AP2"/>
    <property type="match status" value="1"/>
</dbReference>
<evidence type="ECO:0000313" key="8">
    <source>
        <dbReference type="EnsemblPlants" id="KQJ85073"/>
    </source>
</evidence>
<dbReference type="Proteomes" id="UP000008810">
    <property type="component" value="Chromosome 5"/>
</dbReference>
<keyword evidence="5" id="KW-0539">Nucleus</keyword>
<dbReference type="SUPFAM" id="SSF54171">
    <property type="entry name" value="DNA-binding domain"/>
    <property type="match status" value="1"/>
</dbReference>
<dbReference type="InterPro" id="IPR036955">
    <property type="entry name" value="AP2/ERF_dom_sf"/>
</dbReference>
<dbReference type="GO" id="GO:0005634">
    <property type="term" value="C:nucleus"/>
    <property type="evidence" value="ECO:0000318"/>
    <property type="project" value="GO_Central"/>
</dbReference>
<dbReference type="InterPro" id="IPR016177">
    <property type="entry name" value="DNA-bd_dom_sf"/>
</dbReference>
<keyword evidence="4" id="KW-0804">Transcription</keyword>
<evidence type="ECO:0000313" key="9">
    <source>
        <dbReference type="Proteomes" id="UP000008810"/>
    </source>
</evidence>
<dbReference type="AlphaFoldDB" id="I1J2V3"/>
<gene>
    <name evidence="7" type="ORF">BRADI_5g24710v3</name>
</gene>
<evidence type="ECO:0000256" key="3">
    <source>
        <dbReference type="ARBA" id="ARBA00023125"/>
    </source>
</evidence>
<dbReference type="OrthoDB" id="1920676at2759"/>
<dbReference type="eggNOG" id="ENOG502S3H9">
    <property type="taxonomic scope" value="Eukaryota"/>
</dbReference>
<keyword evidence="2" id="KW-0805">Transcription regulation</keyword>
<dbReference type="GO" id="GO:0003700">
    <property type="term" value="F:DNA-binding transcription factor activity"/>
    <property type="evidence" value="ECO:0000318"/>
    <property type="project" value="GO_Central"/>
</dbReference>
<dbReference type="InterPro" id="IPR001471">
    <property type="entry name" value="AP2/ERF_dom"/>
</dbReference>
<keyword evidence="3" id="KW-0238">DNA-binding</keyword>
<reference evidence="7" key="2">
    <citation type="submission" date="2017-06" db="EMBL/GenBank/DDBJ databases">
        <title>WGS assembly of Brachypodium distachyon.</title>
        <authorList>
            <consortium name="The International Brachypodium Initiative"/>
            <person name="Lucas S."/>
            <person name="Harmon-Smith M."/>
            <person name="Lail K."/>
            <person name="Tice H."/>
            <person name="Grimwood J."/>
            <person name="Bruce D."/>
            <person name="Barry K."/>
            <person name="Shu S."/>
            <person name="Lindquist E."/>
            <person name="Wang M."/>
            <person name="Pitluck S."/>
            <person name="Vogel J.P."/>
            <person name="Garvin D.F."/>
            <person name="Mockler T.C."/>
            <person name="Schmutz J."/>
            <person name="Rokhsar D."/>
            <person name="Bevan M.W."/>
        </authorList>
    </citation>
    <scope>NUCLEOTIDE SEQUENCE</scope>
    <source>
        <strain evidence="7">Bd21</strain>
    </source>
</reference>
<dbReference type="FunCoup" id="I1J2V3">
    <property type="interactions" value="10"/>
</dbReference>
<dbReference type="CDD" id="cd00018">
    <property type="entry name" value="AP2"/>
    <property type="match status" value="1"/>
</dbReference>